<dbReference type="Gene3D" id="1.10.443.10">
    <property type="entry name" value="Intergrase catalytic core"/>
    <property type="match status" value="1"/>
</dbReference>
<dbReference type="InterPro" id="IPR002104">
    <property type="entry name" value="Integrase_catalytic"/>
</dbReference>
<evidence type="ECO:0000313" key="7">
    <source>
        <dbReference type="EMBL" id="STT55958.1"/>
    </source>
</evidence>
<keyword evidence="2" id="KW-0229">DNA integration</keyword>
<sequence length="416" mass="46517">MLTDTKLKNLKPQGKMYKVSDRDGLYVAVLISGTISFRYDYRINGRRETLVIGQYGRDGITLAEARDELIAAKKLLNAGQSPAAAKRDGIKRIRGAETFTVHTDAYMKHVVLADSTRAMKQSVIDRDILPVLGNKMMSEITTPMVRDLCDRIVERGGRATAVQAREIISSVYRYANDRGHGLFNPAADIKPSAIAMFKPRDRCLQPEEIGVLFRSLDTVSTLPTLKLAVKLILITMVRKTEFIMATWKEVDFSKGTWTIPSDRMKGSRSHVIYLPSQAQDLMIGLQMCAGGSDYLLPGRYSTSKPLSNAALNSVIDRAVAAAADAGENLQPLTVHDLRRTASTLLHEAGFPSDWIEKALAHEQKGVRAVYNKAEYSRQRAYMLQQWANMVDAWINGEHYDLVPFSPSAFEKWMNEQ</sequence>
<dbReference type="InterPro" id="IPR053876">
    <property type="entry name" value="Phage_int_M"/>
</dbReference>
<protein>
    <submittedName>
        <fullName evidence="7">Phage integrase family site-specific recombinase</fullName>
    </submittedName>
</protein>
<dbReference type="GO" id="GO:0003677">
    <property type="term" value="F:DNA binding"/>
    <property type="evidence" value="ECO:0007669"/>
    <property type="project" value="UniProtKB-KW"/>
</dbReference>
<dbReference type="PANTHER" id="PTHR30629:SF2">
    <property type="entry name" value="PROPHAGE INTEGRASE INTS-RELATED"/>
    <property type="match status" value="1"/>
</dbReference>
<dbReference type="CDD" id="cd00801">
    <property type="entry name" value="INT_P4_C"/>
    <property type="match status" value="1"/>
</dbReference>
<dbReference type="EMBL" id="UGLC01000002">
    <property type="protein sequence ID" value="STT55958.1"/>
    <property type="molecule type" value="Genomic_DNA"/>
</dbReference>
<dbReference type="Proteomes" id="UP000254799">
    <property type="component" value="Unassembled WGS sequence"/>
</dbReference>
<comment type="similarity">
    <text evidence="1">Belongs to the 'phage' integrase family.</text>
</comment>
<dbReference type="Pfam" id="PF00589">
    <property type="entry name" value="Phage_integrase"/>
    <property type="match status" value="1"/>
</dbReference>
<dbReference type="PROSITE" id="PS51898">
    <property type="entry name" value="TYR_RECOMBINASE"/>
    <property type="match status" value="1"/>
</dbReference>
<proteinExistence type="inferred from homology"/>
<evidence type="ECO:0000256" key="4">
    <source>
        <dbReference type="ARBA" id="ARBA00023172"/>
    </source>
</evidence>
<dbReference type="Gene3D" id="3.30.160.390">
    <property type="entry name" value="Integrase, DNA-binding domain"/>
    <property type="match status" value="1"/>
</dbReference>
<evidence type="ECO:0000259" key="5">
    <source>
        <dbReference type="PROSITE" id="PS51898"/>
    </source>
</evidence>
<dbReference type="RefSeq" id="WP_004149328.1">
    <property type="nucleotide sequence ID" value="NZ_CP040993.1"/>
</dbReference>
<dbReference type="InterPro" id="IPR010998">
    <property type="entry name" value="Integrase_recombinase_N"/>
</dbReference>
<dbReference type="InterPro" id="IPR011010">
    <property type="entry name" value="DNA_brk_join_enz"/>
</dbReference>
<dbReference type="Proteomes" id="UP000255099">
    <property type="component" value="Unassembled WGS sequence"/>
</dbReference>
<dbReference type="InterPro" id="IPR050808">
    <property type="entry name" value="Phage_Integrase"/>
</dbReference>
<evidence type="ECO:0000313" key="9">
    <source>
        <dbReference type="Proteomes" id="UP000255099"/>
    </source>
</evidence>
<feature type="domain" description="Tyr recombinase" evidence="5">
    <location>
        <begin position="199"/>
        <end position="383"/>
    </location>
</feature>
<evidence type="ECO:0000256" key="2">
    <source>
        <dbReference type="ARBA" id="ARBA00022908"/>
    </source>
</evidence>
<dbReference type="Gene3D" id="1.10.150.130">
    <property type="match status" value="1"/>
</dbReference>
<reference evidence="8 9" key="1">
    <citation type="submission" date="2018-06" db="EMBL/GenBank/DDBJ databases">
        <authorList>
            <consortium name="Pathogen Informatics"/>
            <person name="Doyle S."/>
        </authorList>
    </citation>
    <scope>NUCLEOTIDE SEQUENCE [LARGE SCALE GENOMIC DNA]</scope>
    <source>
        <strain evidence="7 8">NCTC8849</strain>
        <strain evidence="6 9">NCTC9637</strain>
    </source>
</reference>
<evidence type="ECO:0000256" key="1">
    <source>
        <dbReference type="ARBA" id="ARBA00008857"/>
    </source>
</evidence>
<keyword evidence="3" id="KW-0238">DNA-binding</keyword>
<evidence type="ECO:0000313" key="6">
    <source>
        <dbReference type="EMBL" id="STT47137.1"/>
    </source>
</evidence>
<name>A0A377WS32_KLEPN</name>
<dbReference type="Pfam" id="PF22022">
    <property type="entry name" value="Phage_int_M"/>
    <property type="match status" value="1"/>
</dbReference>
<organism evidence="7 8">
    <name type="scientific">Klebsiella pneumoniae</name>
    <dbReference type="NCBI Taxonomy" id="573"/>
    <lineage>
        <taxon>Bacteria</taxon>
        <taxon>Pseudomonadati</taxon>
        <taxon>Pseudomonadota</taxon>
        <taxon>Gammaproteobacteria</taxon>
        <taxon>Enterobacterales</taxon>
        <taxon>Enterobacteriaceae</taxon>
        <taxon>Klebsiella/Raoultella group</taxon>
        <taxon>Klebsiella</taxon>
        <taxon>Klebsiella pneumoniae complex</taxon>
    </lineage>
</organism>
<keyword evidence="4" id="KW-0233">DNA recombination</keyword>
<dbReference type="InterPro" id="IPR025166">
    <property type="entry name" value="Integrase_DNA_bind_dom"/>
</dbReference>
<evidence type="ECO:0000256" key="3">
    <source>
        <dbReference type="ARBA" id="ARBA00023125"/>
    </source>
</evidence>
<dbReference type="GO" id="GO:0015074">
    <property type="term" value="P:DNA integration"/>
    <property type="evidence" value="ECO:0007669"/>
    <property type="project" value="UniProtKB-KW"/>
</dbReference>
<dbReference type="Pfam" id="PF13356">
    <property type="entry name" value="Arm-DNA-bind_3"/>
    <property type="match status" value="1"/>
</dbReference>
<dbReference type="PANTHER" id="PTHR30629">
    <property type="entry name" value="PROPHAGE INTEGRASE"/>
    <property type="match status" value="1"/>
</dbReference>
<dbReference type="GO" id="GO:0006310">
    <property type="term" value="P:DNA recombination"/>
    <property type="evidence" value="ECO:0007669"/>
    <property type="project" value="UniProtKB-KW"/>
</dbReference>
<gene>
    <name evidence="7" type="primary">intS_3</name>
    <name evidence="6" type="synonym">intS_2</name>
    <name evidence="7" type="ORF">NCTC8849_04587</name>
    <name evidence="6" type="ORF">NCTC9637_02042</name>
</gene>
<dbReference type="SUPFAM" id="SSF56349">
    <property type="entry name" value="DNA breaking-rejoining enzymes"/>
    <property type="match status" value="1"/>
</dbReference>
<accession>A0A377WS32</accession>
<dbReference type="EMBL" id="UGLB01000003">
    <property type="protein sequence ID" value="STT47137.1"/>
    <property type="molecule type" value="Genomic_DNA"/>
</dbReference>
<dbReference type="InterPro" id="IPR038488">
    <property type="entry name" value="Integrase_DNA-bd_sf"/>
</dbReference>
<dbReference type="AlphaFoldDB" id="A0A377WS32"/>
<evidence type="ECO:0000313" key="8">
    <source>
        <dbReference type="Proteomes" id="UP000254799"/>
    </source>
</evidence>
<dbReference type="InterPro" id="IPR013762">
    <property type="entry name" value="Integrase-like_cat_sf"/>
</dbReference>